<dbReference type="AlphaFoldDB" id="A0A5J4V5U1"/>
<sequence>MSFSTSDYLTGMAKMHHSDYISGYMAKSEVLKTMSIHAQSFTISKQEFYDQSLTQLNSAGVKYTRASLAARGSATCSKVQTCQVNWNIKLPANTLTIQLNRLPPAATDINCSVRAQAAANFNTDEDPAAVVGNMIQTAQHYVEGEVLRFWVGFSKAYGSFNQFAICKDSMKLWHTSIYARKQAEICSYSLNNLCTSNSVSVSPHESIVVGKRHSGVLIDISLSKINVKATCDTEPPIIVASLFYYLIPDDIIFIGVLDLNQLIPILIHFLF</sequence>
<dbReference type="EMBL" id="SNRW01009319">
    <property type="protein sequence ID" value="KAA6378189.1"/>
    <property type="molecule type" value="Genomic_DNA"/>
</dbReference>
<evidence type="ECO:0000313" key="1">
    <source>
        <dbReference type="EMBL" id="KAA6378189.1"/>
    </source>
</evidence>
<protein>
    <submittedName>
        <fullName evidence="1">Uncharacterized protein</fullName>
    </submittedName>
</protein>
<proteinExistence type="predicted"/>
<accession>A0A5J4V5U1</accession>
<gene>
    <name evidence="1" type="ORF">EZS28_026284</name>
</gene>
<evidence type="ECO:0000313" key="2">
    <source>
        <dbReference type="Proteomes" id="UP000324800"/>
    </source>
</evidence>
<reference evidence="1 2" key="1">
    <citation type="submission" date="2019-03" db="EMBL/GenBank/DDBJ databases">
        <title>Single cell metagenomics reveals metabolic interactions within the superorganism composed of flagellate Streblomastix strix and complex community of Bacteroidetes bacteria on its surface.</title>
        <authorList>
            <person name="Treitli S.C."/>
            <person name="Kolisko M."/>
            <person name="Husnik F."/>
            <person name="Keeling P."/>
            <person name="Hampl V."/>
        </authorList>
    </citation>
    <scope>NUCLEOTIDE SEQUENCE [LARGE SCALE GENOMIC DNA]</scope>
    <source>
        <strain evidence="1">ST1C</strain>
    </source>
</reference>
<name>A0A5J4V5U1_9EUKA</name>
<organism evidence="1 2">
    <name type="scientific">Streblomastix strix</name>
    <dbReference type="NCBI Taxonomy" id="222440"/>
    <lineage>
        <taxon>Eukaryota</taxon>
        <taxon>Metamonada</taxon>
        <taxon>Preaxostyla</taxon>
        <taxon>Oxymonadida</taxon>
        <taxon>Streblomastigidae</taxon>
        <taxon>Streblomastix</taxon>
    </lineage>
</organism>
<dbReference type="Proteomes" id="UP000324800">
    <property type="component" value="Unassembled WGS sequence"/>
</dbReference>
<comment type="caution">
    <text evidence="1">The sequence shown here is derived from an EMBL/GenBank/DDBJ whole genome shotgun (WGS) entry which is preliminary data.</text>
</comment>